<dbReference type="PANTHER" id="PTHR44051">
    <property type="entry name" value="GLUTATHIONE S-TRANSFERASE-RELATED"/>
    <property type="match status" value="1"/>
</dbReference>
<protein>
    <submittedName>
        <fullName evidence="3">Glutathione S-transferase family protein</fullName>
    </submittedName>
</protein>
<name>A0A545T095_9PROT</name>
<gene>
    <name evidence="3" type="ORF">FKG95_27700</name>
</gene>
<dbReference type="SFLD" id="SFLDS00019">
    <property type="entry name" value="Glutathione_Transferase_(cytos"/>
    <property type="match status" value="1"/>
</dbReference>
<dbReference type="Gene3D" id="3.40.30.10">
    <property type="entry name" value="Glutaredoxin"/>
    <property type="match status" value="1"/>
</dbReference>
<evidence type="ECO:0000259" key="1">
    <source>
        <dbReference type="PROSITE" id="PS50404"/>
    </source>
</evidence>
<dbReference type="RefSeq" id="WP_142899714.1">
    <property type="nucleotide sequence ID" value="NZ_ML660067.1"/>
</dbReference>
<dbReference type="OrthoDB" id="9794721at2"/>
<reference evidence="3 4" key="1">
    <citation type="submission" date="2019-06" db="EMBL/GenBank/DDBJ databases">
        <title>Whole genome sequence for Rhodospirillaceae sp. R148.</title>
        <authorList>
            <person name="Wang G."/>
        </authorList>
    </citation>
    <scope>NUCLEOTIDE SEQUENCE [LARGE SCALE GENOMIC DNA]</scope>
    <source>
        <strain evidence="3 4">R148</strain>
    </source>
</reference>
<dbReference type="SFLD" id="SFLDG00358">
    <property type="entry name" value="Main_(cytGST)"/>
    <property type="match status" value="1"/>
</dbReference>
<dbReference type="Pfam" id="PF13409">
    <property type="entry name" value="GST_N_2"/>
    <property type="match status" value="1"/>
</dbReference>
<dbReference type="Proteomes" id="UP000315252">
    <property type="component" value="Unassembled WGS sequence"/>
</dbReference>
<dbReference type="SUPFAM" id="SSF52833">
    <property type="entry name" value="Thioredoxin-like"/>
    <property type="match status" value="1"/>
</dbReference>
<dbReference type="InterPro" id="IPR010987">
    <property type="entry name" value="Glutathione-S-Trfase_C-like"/>
</dbReference>
<dbReference type="GO" id="GO:0016740">
    <property type="term" value="F:transferase activity"/>
    <property type="evidence" value="ECO:0007669"/>
    <property type="project" value="UniProtKB-KW"/>
</dbReference>
<keyword evidence="4" id="KW-1185">Reference proteome</keyword>
<dbReference type="InterPro" id="IPR004045">
    <property type="entry name" value="Glutathione_S-Trfase_N"/>
</dbReference>
<dbReference type="Pfam" id="PF13410">
    <property type="entry name" value="GST_C_2"/>
    <property type="match status" value="1"/>
</dbReference>
<feature type="domain" description="GST C-terminal" evidence="2">
    <location>
        <begin position="88"/>
        <end position="231"/>
    </location>
</feature>
<dbReference type="SUPFAM" id="SSF47616">
    <property type="entry name" value="GST C-terminal domain-like"/>
    <property type="match status" value="1"/>
</dbReference>
<dbReference type="InterPro" id="IPR040079">
    <property type="entry name" value="Glutathione_S-Trfase"/>
</dbReference>
<keyword evidence="3" id="KW-0808">Transferase</keyword>
<dbReference type="PROSITE" id="PS50404">
    <property type="entry name" value="GST_NTER"/>
    <property type="match status" value="1"/>
</dbReference>
<sequence length="231" mass="25252">MTLTVHTISGAPRGWRILLALTFKGLDYDIRYLQASAQEQRSAEFLALNPRGKVPVLAVGGDIVLRESLAILTWLERQHPEKPIFGETPEEATRIWQSTSESCHYLRDAIHDVLSVVFNSDGSVPVDGSHEMTALSEAAASLHAECRALEGLLGDQAFLAGERPSAADAVAFPEIRLIQRGIEIRQALMSAIGFANLPFSYPKLAAWMDRIAAVPGFEKTLPAHWKAQPAA</sequence>
<dbReference type="InterPro" id="IPR036249">
    <property type="entry name" value="Thioredoxin-like_sf"/>
</dbReference>
<dbReference type="Gene3D" id="1.20.1050.10">
    <property type="match status" value="1"/>
</dbReference>
<evidence type="ECO:0000313" key="3">
    <source>
        <dbReference type="EMBL" id="TQV70645.1"/>
    </source>
</evidence>
<dbReference type="PROSITE" id="PS50405">
    <property type="entry name" value="GST_CTER"/>
    <property type="match status" value="1"/>
</dbReference>
<organism evidence="3 4">
    <name type="scientific">Denitrobaculum tricleocarpae</name>
    <dbReference type="NCBI Taxonomy" id="2591009"/>
    <lineage>
        <taxon>Bacteria</taxon>
        <taxon>Pseudomonadati</taxon>
        <taxon>Pseudomonadota</taxon>
        <taxon>Alphaproteobacteria</taxon>
        <taxon>Rhodospirillales</taxon>
        <taxon>Rhodospirillaceae</taxon>
        <taxon>Denitrobaculum</taxon>
    </lineage>
</organism>
<feature type="domain" description="GST N-terminal" evidence="1">
    <location>
        <begin position="1"/>
        <end position="83"/>
    </location>
</feature>
<evidence type="ECO:0000259" key="2">
    <source>
        <dbReference type="PROSITE" id="PS50405"/>
    </source>
</evidence>
<proteinExistence type="predicted"/>
<comment type="caution">
    <text evidence="3">The sequence shown here is derived from an EMBL/GenBank/DDBJ whole genome shotgun (WGS) entry which is preliminary data.</text>
</comment>
<dbReference type="EMBL" id="VHSH01000016">
    <property type="protein sequence ID" value="TQV70645.1"/>
    <property type="molecule type" value="Genomic_DNA"/>
</dbReference>
<dbReference type="InterPro" id="IPR036282">
    <property type="entry name" value="Glutathione-S-Trfase_C_sf"/>
</dbReference>
<dbReference type="AlphaFoldDB" id="A0A545T095"/>
<dbReference type="PANTHER" id="PTHR44051:SF8">
    <property type="entry name" value="GLUTATHIONE S-TRANSFERASE GSTA"/>
    <property type="match status" value="1"/>
</dbReference>
<accession>A0A545T095</accession>
<evidence type="ECO:0000313" key="4">
    <source>
        <dbReference type="Proteomes" id="UP000315252"/>
    </source>
</evidence>